<dbReference type="PANTHER" id="PTHR15415:SF7">
    <property type="entry name" value="MICOS COMPLEX SUBUNIT MIC60"/>
    <property type="match status" value="1"/>
</dbReference>
<accession>A0A8T3AF82</accession>
<dbReference type="OrthoDB" id="10261039at2759"/>
<organism evidence="11 12">
    <name type="scientific">Dendrobium nobile</name>
    <name type="common">Orchid</name>
    <dbReference type="NCBI Taxonomy" id="94219"/>
    <lineage>
        <taxon>Eukaryota</taxon>
        <taxon>Viridiplantae</taxon>
        <taxon>Streptophyta</taxon>
        <taxon>Embryophyta</taxon>
        <taxon>Tracheophyta</taxon>
        <taxon>Spermatophyta</taxon>
        <taxon>Magnoliopsida</taxon>
        <taxon>Liliopsida</taxon>
        <taxon>Asparagales</taxon>
        <taxon>Orchidaceae</taxon>
        <taxon>Epidendroideae</taxon>
        <taxon>Malaxideae</taxon>
        <taxon>Dendrobiinae</taxon>
        <taxon>Dendrobium</taxon>
    </lineage>
</organism>
<evidence type="ECO:0000256" key="4">
    <source>
        <dbReference type="ARBA" id="ARBA00022792"/>
    </source>
</evidence>
<keyword evidence="12" id="KW-1185">Reference proteome</keyword>
<dbReference type="Proteomes" id="UP000829196">
    <property type="component" value="Unassembled WGS sequence"/>
</dbReference>
<evidence type="ECO:0000256" key="6">
    <source>
        <dbReference type="ARBA" id="ARBA00023128"/>
    </source>
</evidence>
<evidence type="ECO:0000256" key="2">
    <source>
        <dbReference type="ARBA" id="ARBA00010877"/>
    </source>
</evidence>
<feature type="coiled-coil region" evidence="8">
    <location>
        <begin position="300"/>
        <end position="356"/>
    </location>
</feature>
<dbReference type="SMR" id="A0A8T3AF82"/>
<comment type="similarity">
    <text evidence="2">Belongs to the MICOS complex subunit Mic60 family.</text>
</comment>
<evidence type="ECO:0000256" key="3">
    <source>
        <dbReference type="ARBA" id="ARBA00022692"/>
    </source>
</evidence>
<dbReference type="GO" id="GO:0042407">
    <property type="term" value="P:cristae formation"/>
    <property type="evidence" value="ECO:0007669"/>
    <property type="project" value="TreeGrafter"/>
</dbReference>
<dbReference type="GO" id="GO:0061617">
    <property type="term" value="C:MICOS complex"/>
    <property type="evidence" value="ECO:0007669"/>
    <property type="project" value="TreeGrafter"/>
</dbReference>
<proteinExistence type="inferred from homology"/>
<sequence>MIRRCIWRLSSGQALGRRHRAGLGQPPFILSSRHEFSSSSPKKANQKPAPEDETSRSTNNASKIILGSVVVGAAVIAAYQTGYVKLNVKDDNSFLRTSNLDTVKATTDSKLPADKEIQHSADKEIFRSSEITSQVKPNAENVETSETNNGGDFKVNTGIPETIPIKEESAPYREEEISISVENATAAPVEKALSSEESSKELLNKDRSITIINSNQEESRTTEGSMEQMEDLVDRSLHHLKDADANVSHFYQDTSTKLQKAFTASSDDNKKSDDVKLVLDFIEALHVAERRQAESDAYIFTEEKRKMKELNKEKAKAAATIKSIQEQSEQKLREELQRKEEEADVLLKKAQDLAKAELAAAIASEKSSQMEKIAEANLHINALCMAFYARSEEARQTHSVHKLALGTLALEDALSKGFPIRAEVDALYKALEGIDRESLLGLVLSSLPDDTVNHGIDTPLQLSLKFDSLKGTLRHFSLIPAGGGGLLTHVVARIASSIKMREDGSSDSIESLISKVENFLAQKKYAEAADALVEGVRGTEAEVVAIEWSSLARNRAVAEQALSLLQSYALSITFG</sequence>
<evidence type="ECO:0000256" key="9">
    <source>
        <dbReference type="SAM" id="MobiDB-lite"/>
    </source>
</evidence>
<comment type="subcellular location">
    <subcellularLocation>
        <location evidence="1">Mitochondrion inner membrane</location>
    </subcellularLocation>
</comment>
<evidence type="ECO:0000313" key="11">
    <source>
        <dbReference type="EMBL" id="KAI0494714.1"/>
    </source>
</evidence>
<comment type="caution">
    <text evidence="11">The sequence shown here is derived from an EMBL/GenBank/DDBJ whole genome shotgun (WGS) entry which is preliminary data.</text>
</comment>
<keyword evidence="3 10" id="KW-0812">Transmembrane</keyword>
<feature type="compositionally biased region" description="Polar residues" evidence="9">
    <location>
        <begin position="136"/>
        <end position="150"/>
    </location>
</feature>
<dbReference type="InterPro" id="IPR019133">
    <property type="entry name" value="MIC60"/>
</dbReference>
<keyword evidence="7 10" id="KW-0472">Membrane</keyword>
<feature type="transmembrane region" description="Helical" evidence="10">
    <location>
        <begin position="64"/>
        <end position="83"/>
    </location>
</feature>
<keyword evidence="8" id="KW-0175">Coiled coil</keyword>
<gene>
    <name evidence="11" type="ORF">KFK09_024857</name>
</gene>
<evidence type="ECO:0000313" key="12">
    <source>
        <dbReference type="Proteomes" id="UP000829196"/>
    </source>
</evidence>
<protein>
    <recommendedName>
        <fullName evidence="13">MICOS complex subunit MIC60</fullName>
    </recommendedName>
</protein>
<dbReference type="AlphaFoldDB" id="A0A8T3AF82"/>
<evidence type="ECO:0008006" key="13">
    <source>
        <dbReference type="Google" id="ProtNLM"/>
    </source>
</evidence>
<name>A0A8T3AF82_DENNO</name>
<evidence type="ECO:0000256" key="10">
    <source>
        <dbReference type="SAM" id="Phobius"/>
    </source>
</evidence>
<feature type="region of interest" description="Disordered" evidence="9">
    <location>
        <begin position="18"/>
        <end position="58"/>
    </location>
</feature>
<keyword evidence="5 10" id="KW-1133">Transmembrane helix</keyword>
<keyword evidence="4" id="KW-0999">Mitochondrion inner membrane</keyword>
<evidence type="ECO:0000256" key="5">
    <source>
        <dbReference type="ARBA" id="ARBA00022989"/>
    </source>
</evidence>
<keyword evidence="6" id="KW-0496">Mitochondrion</keyword>
<evidence type="ECO:0000256" key="8">
    <source>
        <dbReference type="SAM" id="Coils"/>
    </source>
</evidence>
<dbReference type="PANTHER" id="PTHR15415">
    <property type="entry name" value="MITOFILIN"/>
    <property type="match status" value="1"/>
</dbReference>
<feature type="region of interest" description="Disordered" evidence="9">
    <location>
        <begin position="136"/>
        <end position="158"/>
    </location>
</feature>
<evidence type="ECO:0000256" key="1">
    <source>
        <dbReference type="ARBA" id="ARBA00004273"/>
    </source>
</evidence>
<reference evidence="11" key="1">
    <citation type="journal article" date="2022" name="Front. Genet.">
        <title>Chromosome-Scale Assembly of the Dendrobium nobile Genome Provides Insights Into the Molecular Mechanism of the Biosynthesis of the Medicinal Active Ingredient of Dendrobium.</title>
        <authorList>
            <person name="Xu Q."/>
            <person name="Niu S.-C."/>
            <person name="Li K.-L."/>
            <person name="Zheng P.-J."/>
            <person name="Zhang X.-J."/>
            <person name="Jia Y."/>
            <person name="Liu Y."/>
            <person name="Niu Y.-X."/>
            <person name="Yu L.-H."/>
            <person name="Chen D.-F."/>
            <person name="Zhang G.-Q."/>
        </authorList>
    </citation>
    <scope>NUCLEOTIDE SEQUENCE</scope>
    <source>
        <tissue evidence="11">Leaf</tissue>
    </source>
</reference>
<dbReference type="Pfam" id="PF09731">
    <property type="entry name" value="Mitofilin"/>
    <property type="match status" value="1"/>
</dbReference>
<dbReference type="EMBL" id="JAGYWB010000017">
    <property type="protein sequence ID" value="KAI0494714.1"/>
    <property type="molecule type" value="Genomic_DNA"/>
</dbReference>
<evidence type="ECO:0000256" key="7">
    <source>
        <dbReference type="ARBA" id="ARBA00023136"/>
    </source>
</evidence>